<protein>
    <submittedName>
        <fullName evidence="2">Uncharacterized protein</fullName>
    </submittedName>
</protein>
<gene>
    <name evidence="2" type="primary">19</name>
    <name evidence="2" type="ORF">PBI_ANJALI_19</name>
</gene>
<dbReference type="RefSeq" id="YP_009842167.1">
    <property type="nucleotide sequence ID" value="NC_048739.1"/>
</dbReference>
<reference evidence="2 3" key="1">
    <citation type="submission" date="2018-10" db="EMBL/GenBank/DDBJ databases">
        <authorList>
            <person name="Rimple P.A."/>
            <person name="Stoner T.H."/>
            <person name="Garlena R.A."/>
            <person name="Russell D.A."/>
            <person name="Pope W.H."/>
            <person name="Jacobs-Sera D."/>
            <person name="Hatfull G.F."/>
        </authorList>
    </citation>
    <scope>NUCLEOTIDE SEQUENCE [LARGE SCALE GENOMIC DNA]</scope>
</reference>
<evidence type="ECO:0000313" key="3">
    <source>
        <dbReference type="Proteomes" id="UP000270032"/>
    </source>
</evidence>
<accession>A0A3G3LY03</accession>
<feature type="region of interest" description="Disordered" evidence="1">
    <location>
        <begin position="32"/>
        <end position="51"/>
    </location>
</feature>
<evidence type="ECO:0000256" key="1">
    <source>
        <dbReference type="SAM" id="MobiDB-lite"/>
    </source>
</evidence>
<evidence type="ECO:0000313" key="2">
    <source>
        <dbReference type="EMBL" id="AYQ98989.1"/>
    </source>
</evidence>
<dbReference type="Proteomes" id="UP000270032">
    <property type="component" value="Segment"/>
</dbReference>
<proteinExistence type="predicted"/>
<dbReference type="GeneID" id="55612364"/>
<organism evidence="2 3">
    <name type="scientific">Arthrobacter phage Anjali</name>
    <dbReference type="NCBI Taxonomy" id="2484217"/>
    <lineage>
        <taxon>Viruses</taxon>
        <taxon>Duplodnaviria</taxon>
        <taxon>Heunggongvirae</taxon>
        <taxon>Uroviricota</taxon>
        <taxon>Caudoviricetes</taxon>
        <taxon>Anjalivirus</taxon>
        <taxon>Anjalivirus anjali</taxon>
    </lineage>
</organism>
<sequence length="98" mass="10814">MSPELLIAILGTGGLAAIIPKIVDGIRAYQTGRAEQEKQENRSALSRLANAEERADSEANFRRRIEEWAGGLVYMLKQIGVPENGIPPKPERKERVSS</sequence>
<name>A0A3G3LY03_9CAUD</name>
<dbReference type="KEGG" id="vg:55612364"/>
<dbReference type="EMBL" id="MK016490">
    <property type="protein sequence ID" value="AYQ98989.1"/>
    <property type="molecule type" value="Genomic_DNA"/>
</dbReference>
<keyword evidence="3" id="KW-1185">Reference proteome</keyword>